<proteinExistence type="predicted"/>
<dbReference type="Proteomes" id="UP001607302">
    <property type="component" value="Unassembled WGS sequence"/>
</dbReference>
<feature type="region of interest" description="Disordered" evidence="1">
    <location>
        <begin position="140"/>
        <end position="163"/>
    </location>
</feature>
<gene>
    <name evidence="2" type="ORF">V1478_007460</name>
</gene>
<protein>
    <submittedName>
        <fullName evidence="2">Uncharacterized protein</fullName>
    </submittedName>
</protein>
<accession>A0ABD2B366</accession>
<evidence type="ECO:0000256" key="1">
    <source>
        <dbReference type="SAM" id="MobiDB-lite"/>
    </source>
</evidence>
<organism evidence="2 3">
    <name type="scientific">Vespula squamosa</name>
    <name type="common">Southern yellow jacket</name>
    <name type="synonym">Wasp</name>
    <dbReference type="NCBI Taxonomy" id="30214"/>
    <lineage>
        <taxon>Eukaryota</taxon>
        <taxon>Metazoa</taxon>
        <taxon>Ecdysozoa</taxon>
        <taxon>Arthropoda</taxon>
        <taxon>Hexapoda</taxon>
        <taxon>Insecta</taxon>
        <taxon>Pterygota</taxon>
        <taxon>Neoptera</taxon>
        <taxon>Endopterygota</taxon>
        <taxon>Hymenoptera</taxon>
        <taxon>Apocrita</taxon>
        <taxon>Aculeata</taxon>
        <taxon>Vespoidea</taxon>
        <taxon>Vespidae</taxon>
        <taxon>Vespinae</taxon>
        <taxon>Vespula</taxon>
    </lineage>
</organism>
<name>A0ABD2B366_VESSQ</name>
<feature type="compositionally biased region" description="Basic and acidic residues" evidence="1">
    <location>
        <begin position="150"/>
        <end position="163"/>
    </location>
</feature>
<reference evidence="2 3" key="1">
    <citation type="journal article" date="2024" name="Ann. Entomol. Soc. Am.">
        <title>Genomic analyses of the southern and eastern yellowjacket wasps (Hymenoptera: Vespidae) reveal evolutionary signatures of social life.</title>
        <authorList>
            <person name="Catto M.A."/>
            <person name="Caine P.B."/>
            <person name="Orr S.E."/>
            <person name="Hunt B.G."/>
            <person name="Goodisman M.A.D."/>
        </authorList>
    </citation>
    <scope>NUCLEOTIDE SEQUENCE [LARGE SCALE GENOMIC DNA]</scope>
    <source>
        <strain evidence="2">233</strain>
        <tissue evidence="2">Head and thorax</tissue>
    </source>
</reference>
<dbReference type="AlphaFoldDB" id="A0ABD2B366"/>
<keyword evidence="3" id="KW-1185">Reference proteome</keyword>
<comment type="caution">
    <text evidence="2">The sequence shown here is derived from an EMBL/GenBank/DDBJ whole genome shotgun (WGS) entry which is preliminary data.</text>
</comment>
<sequence length="173" mass="18546">MCTKRRDTGDYISIHNIPQAKQQQMAVATAAIATATETAVPANERETFISVRSSNETVRSLSFPRSKSYVAKFETGGQPTGGSSIDGPKHSVGRLPGKDEARGEAAKSRSSIVVIEGGGGGGREGGVGLRRSVKIVITRRPRRHTSVDLTPERSSRSRPRSDLETVTIFSIPL</sequence>
<evidence type="ECO:0000313" key="2">
    <source>
        <dbReference type="EMBL" id="KAL2727182.1"/>
    </source>
</evidence>
<feature type="compositionally biased region" description="Basic and acidic residues" evidence="1">
    <location>
        <begin position="96"/>
        <end position="107"/>
    </location>
</feature>
<evidence type="ECO:0000313" key="3">
    <source>
        <dbReference type="Proteomes" id="UP001607302"/>
    </source>
</evidence>
<dbReference type="EMBL" id="JAUDFV010000133">
    <property type="protein sequence ID" value="KAL2727182.1"/>
    <property type="molecule type" value="Genomic_DNA"/>
</dbReference>
<feature type="region of interest" description="Disordered" evidence="1">
    <location>
        <begin position="72"/>
        <end position="108"/>
    </location>
</feature>